<evidence type="ECO:0000313" key="2">
    <source>
        <dbReference type="Proteomes" id="UP000053477"/>
    </source>
</evidence>
<proteinExistence type="predicted"/>
<reference evidence="1 2" key="1">
    <citation type="submission" date="2015-04" db="EMBL/GenBank/DDBJ databases">
        <title>Complete genome sequence of Schizopora paradoxa KUC8140, a cosmopolitan wood degrader in East Asia.</title>
        <authorList>
            <consortium name="DOE Joint Genome Institute"/>
            <person name="Min B."/>
            <person name="Park H."/>
            <person name="Jang Y."/>
            <person name="Kim J.-J."/>
            <person name="Kim K.H."/>
            <person name="Pangilinan J."/>
            <person name="Lipzen A."/>
            <person name="Riley R."/>
            <person name="Grigoriev I.V."/>
            <person name="Spatafora J.W."/>
            <person name="Choi I.-G."/>
        </authorList>
    </citation>
    <scope>NUCLEOTIDE SEQUENCE [LARGE SCALE GENOMIC DNA]</scope>
    <source>
        <strain evidence="1 2">KUC8140</strain>
    </source>
</reference>
<protein>
    <submittedName>
        <fullName evidence="1">Uncharacterized protein</fullName>
    </submittedName>
</protein>
<accession>A0A0H2RVQ5</accession>
<keyword evidence="2" id="KW-1185">Reference proteome</keyword>
<dbReference type="InParanoid" id="A0A0H2RVQ5"/>
<evidence type="ECO:0000313" key="1">
    <source>
        <dbReference type="EMBL" id="KLO15707.1"/>
    </source>
</evidence>
<gene>
    <name evidence="1" type="ORF">SCHPADRAFT_253098</name>
</gene>
<sequence length="296" mass="33054">MVVLRSPLSNRIDMIKNDPLYAGHADLSPRVGFFKGGNDGDRLILKDSSASDETPPGAVLRIIGQISRSKHYLRPKGTYNGGDVKNARLRFNLLPPKGRGLDKLLSPVEFDTFIENLKTIHNDNAEGVEQPGKEIHLPFDVKEGVTVFHQLIIPREDESDDGDDIKDEDGNVQLCSIANSRDPATVVSTESASGPFSLEGWPVESDGDWRKKMNSSKDTHVIYPMQAFTYEGKLIHPLEYMKKLPDAVVDLSFSLVHYDFDKSSRVCLYMTELHVIVPPEPLPGYPRSTKRGLVRK</sequence>
<organism evidence="1 2">
    <name type="scientific">Schizopora paradoxa</name>
    <dbReference type="NCBI Taxonomy" id="27342"/>
    <lineage>
        <taxon>Eukaryota</taxon>
        <taxon>Fungi</taxon>
        <taxon>Dikarya</taxon>
        <taxon>Basidiomycota</taxon>
        <taxon>Agaricomycotina</taxon>
        <taxon>Agaricomycetes</taxon>
        <taxon>Hymenochaetales</taxon>
        <taxon>Schizoporaceae</taxon>
        <taxon>Schizopora</taxon>
    </lineage>
</organism>
<dbReference type="AlphaFoldDB" id="A0A0H2RVQ5"/>
<name>A0A0H2RVQ5_9AGAM</name>
<dbReference type="EMBL" id="KQ085926">
    <property type="protein sequence ID" value="KLO15707.1"/>
    <property type="molecule type" value="Genomic_DNA"/>
</dbReference>
<dbReference type="OrthoDB" id="2690753at2759"/>
<dbReference type="Proteomes" id="UP000053477">
    <property type="component" value="Unassembled WGS sequence"/>
</dbReference>